<name>A0A3G5A4S7_9VIRU</name>
<evidence type="ECO:0000259" key="2">
    <source>
        <dbReference type="Pfam" id="PF00561"/>
    </source>
</evidence>
<sequence>MILGVCLLGSLLSGLAYEYYNYTNYKKMVSVVESTEPHIDHKRVDHKWMENFWLNELDKDGLLNWIKKTTSYVNNPTRSNQPELSTSNQPELSAKPNQPELSAELNQPELSTSNQTELSVESNDKYYKDVSLEDLSRKKMLDWTAYHMYFKPMMTLEKDELDNVDRILSMIEKKIDHIFIDDNNINDDNIFFLSFGENKIETTYTPAIMYGGLSIIKNISYTYLKYYGFKKYKTNLSDMVYFYYNNPNCSKTTIFIHGLGIGITPYMNFILGLIEHTNLIVLILPNVSNMEYNKTLFPTYNSLREDVTTILDLHNIERVNMIGHSFGTIIMGILFNEPKLKNRIDKKVFIDPVCFIDESYKIFRYINEPDCRDGGIVNNVFNMLVYKDIYVRYATQRFLYGPEFWIFDYESLNDNNSLVILCTNDQMVPSQSIYERLKKYNVPCVIVNDAQHADVFTNTHYMDVLDKVKSYIILYFNNVEKIENISY</sequence>
<reference evidence="3" key="1">
    <citation type="submission" date="2018-10" db="EMBL/GenBank/DDBJ databases">
        <title>Hidden diversity of soil giant viruses.</title>
        <authorList>
            <person name="Schulz F."/>
            <person name="Alteio L."/>
            <person name="Goudeau D."/>
            <person name="Ryan E.M."/>
            <person name="Malmstrom R.R."/>
            <person name="Blanchard J."/>
            <person name="Woyke T."/>
        </authorList>
    </citation>
    <scope>NUCLEOTIDE SEQUENCE</scope>
    <source>
        <strain evidence="3">HOV1</strain>
    </source>
</reference>
<evidence type="ECO:0000256" key="1">
    <source>
        <dbReference type="SAM" id="MobiDB-lite"/>
    </source>
</evidence>
<dbReference type="Gene3D" id="3.40.50.1820">
    <property type="entry name" value="alpha/beta hydrolase"/>
    <property type="match status" value="1"/>
</dbReference>
<gene>
    <name evidence="3" type="ORF">Homavirus17_5</name>
</gene>
<feature type="region of interest" description="Disordered" evidence="1">
    <location>
        <begin position="74"/>
        <end position="118"/>
    </location>
</feature>
<evidence type="ECO:0000313" key="3">
    <source>
        <dbReference type="EMBL" id="AYV82217.1"/>
    </source>
</evidence>
<dbReference type="Pfam" id="PF00561">
    <property type="entry name" value="Abhydrolase_1"/>
    <property type="match status" value="1"/>
</dbReference>
<feature type="domain" description="AB hydrolase-1" evidence="2">
    <location>
        <begin position="282"/>
        <end position="357"/>
    </location>
</feature>
<organism evidence="3">
    <name type="scientific">Homavirus sp</name>
    <dbReference type="NCBI Taxonomy" id="2487769"/>
    <lineage>
        <taxon>Viruses</taxon>
        <taxon>Varidnaviria</taxon>
        <taxon>Bamfordvirae</taxon>
        <taxon>Nucleocytoviricota</taxon>
        <taxon>Megaviricetes</taxon>
        <taxon>Imitervirales</taxon>
        <taxon>Mimiviridae</taxon>
        <taxon>Klosneuvirinae</taxon>
    </lineage>
</organism>
<dbReference type="PANTHER" id="PTHR37471:SF1">
    <property type="entry name" value="AB HYDROLASE-1 DOMAIN-CONTAINING PROTEIN"/>
    <property type="match status" value="1"/>
</dbReference>
<dbReference type="PANTHER" id="PTHR37471">
    <property type="entry name" value="UNNAMED PRODUCT"/>
    <property type="match status" value="1"/>
</dbReference>
<dbReference type="EMBL" id="MK072348">
    <property type="protein sequence ID" value="AYV82217.1"/>
    <property type="molecule type" value="Genomic_DNA"/>
</dbReference>
<accession>A0A3G5A4S7</accession>
<dbReference type="InterPro" id="IPR000073">
    <property type="entry name" value="AB_hydrolase_1"/>
</dbReference>
<keyword evidence="3" id="KW-0378">Hydrolase</keyword>
<dbReference type="GO" id="GO:0016787">
    <property type="term" value="F:hydrolase activity"/>
    <property type="evidence" value="ECO:0007669"/>
    <property type="project" value="UniProtKB-KW"/>
</dbReference>
<dbReference type="InterPro" id="IPR029058">
    <property type="entry name" value="AB_hydrolase_fold"/>
</dbReference>
<proteinExistence type="predicted"/>
<dbReference type="SUPFAM" id="SSF53474">
    <property type="entry name" value="alpha/beta-Hydrolases"/>
    <property type="match status" value="1"/>
</dbReference>
<protein>
    <submittedName>
        <fullName evidence="3">Alpha/beta hydrolase fold</fullName>
    </submittedName>
</protein>